<accession>A0A3Q0JLW0</accession>
<name>A0A3Q0JLW0_DIACI</name>
<sequence>MMALKKCDPIDPDKYGRNSHLGGIYCDHNVPVHMINRLLEEDLQRRHKVLKCCSTEPDVTYKDEIFLPGVDILHREVAFGKWAIPKLVRWGLIAFKISNKYPAE</sequence>
<dbReference type="Proteomes" id="UP000079169">
    <property type="component" value="Unplaced"/>
</dbReference>
<dbReference type="GeneID" id="103521839"/>
<keyword evidence="1" id="KW-1185">Reference proteome</keyword>
<dbReference type="KEGG" id="dci:103521839"/>
<evidence type="ECO:0000313" key="2">
    <source>
        <dbReference type="RefSeq" id="XP_026688138.1"/>
    </source>
</evidence>
<protein>
    <submittedName>
        <fullName evidence="2">Uncharacterized protein LOC103521839</fullName>
    </submittedName>
</protein>
<dbReference type="AlphaFoldDB" id="A0A3Q0JLW0"/>
<reference evidence="2" key="1">
    <citation type="submission" date="2025-08" db="UniProtKB">
        <authorList>
            <consortium name="RefSeq"/>
        </authorList>
    </citation>
    <scope>IDENTIFICATION</scope>
</reference>
<dbReference type="PaxDb" id="121845-A0A3Q0JLW0"/>
<evidence type="ECO:0000313" key="1">
    <source>
        <dbReference type="Proteomes" id="UP000079169"/>
    </source>
</evidence>
<dbReference type="RefSeq" id="XP_026688138.1">
    <property type="nucleotide sequence ID" value="XM_026832337.1"/>
</dbReference>
<gene>
    <name evidence="2" type="primary">LOC103521839</name>
</gene>
<proteinExistence type="predicted"/>
<organism evidence="1 2">
    <name type="scientific">Diaphorina citri</name>
    <name type="common">Asian citrus psyllid</name>
    <dbReference type="NCBI Taxonomy" id="121845"/>
    <lineage>
        <taxon>Eukaryota</taxon>
        <taxon>Metazoa</taxon>
        <taxon>Ecdysozoa</taxon>
        <taxon>Arthropoda</taxon>
        <taxon>Hexapoda</taxon>
        <taxon>Insecta</taxon>
        <taxon>Pterygota</taxon>
        <taxon>Neoptera</taxon>
        <taxon>Paraneoptera</taxon>
        <taxon>Hemiptera</taxon>
        <taxon>Sternorrhyncha</taxon>
        <taxon>Psylloidea</taxon>
        <taxon>Psyllidae</taxon>
        <taxon>Diaphorininae</taxon>
        <taxon>Diaphorina</taxon>
    </lineage>
</organism>